<comment type="caution">
    <text evidence="3">The sequence shown here is derived from an EMBL/GenBank/DDBJ whole genome shotgun (WGS) entry which is preliminary data.</text>
</comment>
<feature type="compositionally biased region" description="Polar residues" evidence="1">
    <location>
        <begin position="303"/>
        <end position="313"/>
    </location>
</feature>
<proteinExistence type="predicted"/>
<dbReference type="STRING" id="466.Lmac_1513"/>
<evidence type="ECO:0000256" key="1">
    <source>
        <dbReference type="SAM" id="MobiDB-lite"/>
    </source>
</evidence>
<dbReference type="EMBL" id="LNYL01000038">
    <property type="protein sequence ID" value="KTD26265.1"/>
    <property type="molecule type" value="Genomic_DNA"/>
</dbReference>
<dbReference type="AlphaFoldDB" id="A0A0W0W1Y9"/>
<evidence type="ECO:0000313" key="4">
    <source>
        <dbReference type="Proteomes" id="UP000054908"/>
    </source>
</evidence>
<feature type="transmembrane region" description="Helical" evidence="2">
    <location>
        <begin position="46"/>
        <end position="69"/>
    </location>
</feature>
<feature type="region of interest" description="Disordered" evidence="1">
    <location>
        <begin position="258"/>
        <end position="313"/>
    </location>
</feature>
<keyword evidence="4" id="KW-1185">Reference proteome</keyword>
<organism evidence="3 4">
    <name type="scientific">Legionella maceachernii</name>
    <dbReference type="NCBI Taxonomy" id="466"/>
    <lineage>
        <taxon>Bacteria</taxon>
        <taxon>Pseudomonadati</taxon>
        <taxon>Pseudomonadota</taxon>
        <taxon>Gammaproteobacteria</taxon>
        <taxon>Legionellales</taxon>
        <taxon>Legionellaceae</taxon>
        <taxon>Legionella</taxon>
    </lineage>
</organism>
<feature type="compositionally biased region" description="Basic and acidic residues" evidence="1">
    <location>
        <begin position="1"/>
        <end position="10"/>
    </location>
</feature>
<dbReference type="Proteomes" id="UP000054908">
    <property type="component" value="Unassembled WGS sequence"/>
</dbReference>
<feature type="region of interest" description="Disordered" evidence="1">
    <location>
        <begin position="1"/>
        <end position="40"/>
    </location>
</feature>
<sequence>MQSRPRDKTVVDSTSKMGSSNEFVDFDTPDLLSGETKKPKRSNKGIIASAAGKVGGAIVGAAQAIGQFIKDHKYAIAITALAIVGGAALTAGIIFFWPAIVASAAAFTVALPTIGTVAPLAWLSTLSLPAAAAVLGAFAAVGTMIAGGVLYGTANLLQGTWNFLKHSANFFRGPTPSTEPATKEELKQIVKEEVKEIVKHQVQKKLDGAMEVVHQHINEEEQRLGVRVDHAAGFVVRALMQGAPRSQEPTARVFSMPTRGEQEQFDRRDGSTVDTMFGTFSNPHQSGQPGATVSHGNQDLLDTASTSDQPQLH</sequence>
<keyword evidence="2" id="KW-1133">Transmembrane helix</keyword>
<reference evidence="3 4" key="1">
    <citation type="submission" date="2015-11" db="EMBL/GenBank/DDBJ databases">
        <title>Genomic analysis of 38 Legionella species identifies large and diverse effector repertoires.</title>
        <authorList>
            <person name="Burstein D."/>
            <person name="Amaro F."/>
            <person name="Zusman T."/>
            <person name="Lifshitz Z."/>
            <person name="Cohen O."/>
            <person name="Gilbert J.A."/>
            <person name="Pupko T."/>
            <person name="Shuman H.A."/>
            <person name="Segal G."/>
        </authorList>
    </citation>
    <scope>NUCLEOTIDE SEQUENCE [LARGE SCALE GENOMIC DNA]</scope>
    <source>
        <strain evidence="3 4">PX-1-G2-E2</strain>
    </source>
</reference>
<accession>A0A0W0W1Y9</accession>
<name>A0A0W0W1Y9_9GAMM</name>
<protein>
    <recommendedName>
        <fullName evidence="5">Transmembrane protein</fullName>
    </recommendedName>
</protein>
<evidence type="ECO:0008006" key="5">
    <source>
        <dbReference type="Google" id="ProtNLM"/>
    </source>
</evidence>
<gene>
    <name evidence="3" type="ORF">Lmac_1513</name>
</gene>
<evidence type="ECO:0000313" key="3">
    <source>
        <dbReference type="EMBL" id="KTD26265.1"/>
    </source>
</evidence>
<feature type="transmembrane region" description="Helical" evidence="2">
    <location>
        <begin position="75"/>
        <end position="97"/>
    </location>
</feature>
<feature type="transmembrane region" description="Helical" evidence="2">
    <location>
        <begin position="104"/>
        <end position="124"/>
    </location>
</feature>
<feature type="compositionally biased region" description="Polar residues" evidence="1">
    <location>
        <begin position="272"/>
        <end position="297"/>
    </location>
</feature>
<dbReference type="PATRIC" id="fig|466.6.peg.1594"/>
<feature type="compositionally biased region" description="Polar residues" evidence="1">
    <location>
        <begin position="11"/>
        <end position="22"/>
    </location>
</feature>
<feature type="transmembrane region" description="Helical" evidence="2">
    <location>
        <begin position="130"/>
        <end position="151"/>
    </location>
</feature>
<feature type="compositionally biased region" description="Basic and acidic residues" evidence="1">
    <location>
        <begin position="260"/>
        <end position="271"/>
    </location>
</feature>
<keyword evidence="2" id="KW-0812">Transmembrane</keyword>
<keyword evidence="2" id="KW-0472">Membrane</keyword>
<evidence type="ECO:0000256" key="2">
    <source>
        <dbReference type="SAM" id="Phobius"/>
    </source>
</evidence>